<dbReference type="EMBL" id="JBEDUW010000003">
    <property type="protein sequence ID" value="KAK9940598.1"/>
    <property type="molecule type" value="Genomic_DNA"/>
</dbReference>
<reference evidence="7 8" key="1">
    <citation type="journal article" date="2023" name="G3 (Bethesda)">
        <title>A chromosome-length genome assembly and annotation of blackberry (Rubus argutus, cv. 'Hillquist').</title>
        <authorList>
            <person name="Bruna T."/>
            <person name="Aryal R."/>
            <person name="Dudchenko O."/>
            <person name="Sargent D.J."/>
            <person name="Mead D."/>
            <person name="Buti M."/>
            <person name="Cavallini A."/>
            <person name="Hytonen T."/>
            <person name="Andres J."/>
            <person name="Pham M."/>
            <person name="Weisz D."/>
            <person name="Mascagni F."/>
            <person name="Usai G."/>
            <person name="Natali L."/>
            <person name="Bassil N."/>
            <person name="Fernandez G.E."/>
            <person name="Lomsadze A."/>
            <person name="Armour M."/>
            <person name="Olukolu B."/>
            <person name="Poorten T."/>
            <person name="Britton C."/>
            <person name="Davik J."/>
            <person name="Ashrafi H."/>
            <person name="Aiden E.L."/>
            <person name="Borodovsky M."/>
            <person name="Worthington M."/>
        </authorList>
    </citation>
    <scope>NUCLEOTIDE SEQUENCE [LARGE SCALE GENOMIC DNA]</scope>
    <source>
        <strain evidence="7">PI 553951</strain>
    </source>
</reference>
<dbReference type="Pfam" id="PF02892">
    <property type="entry name" value="zf-BED"/>
    <property type="match status" value="1"/>
</dbReference>
<dbReference type="PANTHER" id="PTHR34396:SF25">
    <property type="entry name" value="BOUNDARY ELEMENT ASSOCIATED FACTOR"/>
    <property type="match status" value="1"/>
</dbReference>
<dbReference type="GO" id="GO:0008270">
    <property type="term" value="F:zinc ion binding"/>
    <property type="evidence" value="ECO:0007669"/>
    <property type="project" value="UniProtKB-KW"/>
</dbReference>
<keyword evidence="3" id="KW-0862">Zinc</keyword>
<sequence>MAEDDGQKDDAENVVEVDANGNTIEVPPNSPKKRKLTSKVWTEFDKMKGRDGSESAKCKHCRKVFVSGADKGTSHLRNHLLRCNRRNKRTVDQMMVVAAKNASDLNSRIENFKFDQERSRMDFAKMIIKHNYPFSMSEHEYFEILLNGLQPMFKLVSRNTVSAIFDLFTEYEDDLSQSKTELRHEVGGSYNDNMVASNDDELSGFDSWYVRGRSSNIIAHKKSELE</sequence>
<comment type="caution">
    <text evidence="7">The sequence shown here is derived from an EMBL/GenBank/DDBJ whole genome shotgun (WGS) entry which is preliminary data.</text>
</comment>
<dbReference type="PROSITE" id="PS50808">
    <property type="entry name" value="ZF_BED"/>
    <property type="match status" value="1"/>
</dbReference>
<name>A0AAW1XV67_RUBAR</name>
<dbReference type="InterPro" id="IPR003656">
    <property type="entry name" value="Znf_BED"/>
</dbReference>
<evidence type="ECO:0000256" key="3">
    <source>
        <dbReference type="ARBA" id="ARBA00022833"/>
    </source>
</evidence>
<keyword evidence="2 4" id="KW-0863">Zinc-finger</keyword>
<proteinExistence type="predicted"/>
<feature type="region of interest" description="Disordered" evidence="5">
    <location>
        <begin position="1"/>
        <end position="35"/>
    </location>
</feature>
<protein>
    <recommendedName>
        <fullName evidence="6">BED-type domain-containing protein</fullName>
    </recommendedName>
</protein>
<dbReference type="GO" id="GO:0005634">
    <property type="term" value="C:nucleus"/>
    <property type="evidence" value="ECO:0007669"/>
    <property type="project" value="TreeGrafter"/>
</dbReference>
<evidence type="ECO:0000313" key="7">
    <source>
        <dbReference type="EMBL" id="KAK9940598.1"/>
    </source>
</evidence>
<evidence type="ECO:0000259" key="6">
    <source>
        <dbReference type="PROSITE" id="PS50808"/>
    </source>
</evidence>
<dbReference type="GO" id="GO:0006357">
    <property type="term" value="P:regulation of transcription by RNA polymerase II"/>
    <property type="evidence" value="ECO:0007669"/>
    <property type="project" value="TreeGrafter"/>
</dbReference>
<dbReference type="GO" id="GO:1990837">
    <property type="term" value="F:sequence-specific double-stranded DNA binding"/>
    <property type="evidence" value="ECO:0007669"/>
    <property type="project" value="TreeGrafter"/>
</dbReference>
<organism evidence="7 8">
    <name type="scientific">Rubus argutus</name>
    <name type="common">Southern blackberry</name>
    <dbReference type="NCBI Taxonomy" id="59490"/>
    <lineage>
        <taxon>Eukaryota</taxon>
        <taxon>Viridiplantae</taxon>
        <taxon>Streptophyta</taxon>
        <taxon>Embryophyta</taxon>
        <taxon>Tracheophyta</taxon>
        <taxon>Spermatophyta</taxon>
        <taxon>Magnoliopsida</taxon>
        <taxon>eudicotyledons</taxon>
        <taxon>Gunneridae</taxon>
        <taxon>Pentapetalae</taxon>
        <taxon>rosids</taxon>
        <taxon>fabids</taxon>
        <taxon>Rosales</taxon>
        <taxon>Rosaceae</taxon>
        <taxon>Rosoideae</taxon>
        <taxon>Rosoideae incertae sedis</taxon>
        <taxon>Rubus</taxon>
    </lineage>
</organism>
<gene>
    <name evidence="7" type="ORF">M0R45_017251</name>
</gene>
<evidence type="ECO:0000313" key="8">
    <source>
        <dbReference type="Proteomes" id="UP001457282"/>
    </source>
</evidence>
<evidence type="ECO:0000256" key="1">
    <source>
        <dbReference type="ARBA" id="ARBA00022723"/>
    </source>
</evidence>
<dbReference type="SMART" id="SM00614">
    <property type="entry name" value="ZnF_BED"/>
    <property type="match status" value="1"/>
</dbReference>
<dbReference type="Proteomes" id="UP001457282">
    <property type="component" value="Unassembled WGS sequence"/>
</dbReference>
<evidence type="ECO:0000256" key="4">
    <source>
        <dbReference type="PROSITE-ProRule" id="PRU00027"/>
    </source>
</evidence>
<evidence type="ECO:0000256" key="2">
    <source>
        <dbReference type="ARBA" id="ARBA00022771"/>
    </source>
</evidence>
<keyword evidence="1" id="KW-0479">Metal-binding</keyword>
<keyword evidence="8" id="KW-1185">Reference proteome</keyword>
<evidence type="ECO:0000256" key="5">
    <source>
        <dbReference type="SAM" id="MobiDB-lite"/>
    </source>
</evidence>
<feature type="compositionally biased region" description="Acidic residues" evidence="5">
    <location>
        <begin position="1"/>
        <end position="15"/>
    </location>
</feature>
<accession>A0AAW1XV67</accession>
<dbReference type="AlphaFoldDB" id="A0AAW1XV67"/>
<dbReference type="InterPro" id="IPR036236">
    <property type="entry name" value="Znf_C2H2_sf"/>
</dbReference>
<dbReference type="SUPFAM" id="SSF57667">
    <property type="entry name" value="beta-beta-alpha zinc fingers"/>
    <property type="match status" value="1"/>
</dbReference>
<dbReference type="PANTHER" id="PTHR34396">
    <property type="entry name" value="OS03G0264950 PROTEIN-RELATED"/>
    <property type="match status" value="1"/>
</dbReference>
<dbReference type="InterPro" id="IPR053031">
    <property type="entry name" value="Cuticle_assoc_protein"/>
</dbReference>
<feature type="domain" description="BED-type" evidence="6">
    <location>
        <begin position="35"/>
        <end position="91"/>
    </location>
</feature>